<organism evidence="1 2">
    <name type="scientific">Candidatus Bacteroides pullicola</name>
    <dbReference type="NCBI Taxonomy" id="2838475"/>
    <lineage>
        <taxon>Bacteria</taxon>
        <taxon>Pseudomonadati</taxon>
        <taxon>Bacteroidota</taxon>
        <taxon>Bacteroidia</taxon>
        <taxon>Bacteroidales</taxon>
        <taxon>Bacteroidaceae</taxon>
        <taxon>Bacteroides</taxon>
    </lineage>
</organism>
<evidence type="ECO:0000313" key="1">
    <source>
        <dbReference type="EMBL" id="HIY87187.1"/>
    </source>
</evidence>
<reference evidence="1" key="1">
    <citation type="journal article" date="2021" name="PeerJ">
        <title>Extensive microbial diversity within the chicken gut microbiome revealed by metagenomics and culture.</title>
        <authorList>
            <person name="Gilroy R."/>
            <person name="Ravi A."/>
            <person name="Getino M."/>
            <person name="Pursley I."/>
            <person name="Horton D.L."/>
            <person name="Alikhan N.F."/>
            <person name="Baker D."/>
            <person name="Gharbi K."/>
            <person name="Hall N."/>
            <person name="Watson M."/>
            <person name="Adriaenssens E.M."/>
            <person name="Foster-Nyarko E."/>
            <person name="Jarju S."/>
            <person name="Secka A."/>
            <person name="Antonio M."/>
            <person name="Oren A."/>
            <person name="Chaudhuri R.R."/>
            <person name="La Ragione R."/>
            <person name="Hildebrand F."/>
            <person name="Pallen M.J."/>
        </authorList>
    </citation>
    <scope>NUCLEOTIDE SEQUENCE</scope>
    <source>
        <strain evidence="1">Gambia2-208</strain>
    </source>
</reference>
<name>A0A9D2CIT9_9BACE</name>
<sequence length="246" mass="28126">MGKDGLYNLAHAAYRQYMDEVVTNGKPYGRFAEDFLNGHTYSICPCFRGKNEHKKNLGIIKGILRNCQGLTEELWRKGRFEKDDFMAMQDFYDTTDVPSNNTPQPPAPGDSAVLTTFECYLNREQMSPIAECANEAHLFYTRVSVDDMYSLLHCRTGFHLYANRINLIAKLFDCLSYHRLVCHKWQSVLFANKLILSSKTGKPISPSSYSSALSKLNKREDQAAEYIGMMVKRVKEMGQTDESENK</sequence>
<dbReference type="EMBL" id="DXCV01000007">
    <property type="protein sequence ID" value="HIY87187.1"/>
    <property type="molecule type" value="Genomic_DNA"/>
</dbReference>
<comment type="caution">
    <text evidence="1">The sequence shown here is derived from an EMBL/GenBank/DDBJ whole genome shotgun (WGS) entry which is preliminary data.</text>
</comment>
<dbReference type="Proteomes" id="UP000886851">
    <property type="component" value="Unassembled WGS sequence"/>
</dbReference>
<gene>
    <name evidence="1" type="ORF">H9824_00570</name>
</gene>
<dbReference type="AlphaFoldDB" id="A0A9D2CIT9"/>
<reference evidence="1" key="2">
    <citation type="submission" date="2021-04" db="EMBL/GenBank/DDBJ databases">
        <authorList>
            <person name="Gilroy R."/>
        </authorList>
    </citation>
    <scope>NUCLEOTIDE SEQUENCE</scope>
    <source>
        <strain evidence="1">Gambia2-208</strain>
    </source>
</reference>
<protein>
    <submittedName>
        <fullName evidence="1">Uncharacterized protein</fullName>
    </submittedName>
</protein>
<accession>A0A9D2CIT9</accession>
<evidence type="ECO:0000313" key="2">
    <source>
        <dbReference type="Proteomes" id="UP000886851"/>
    </source>
</evidence>
<proteinExistence type="predicted"/>